<evidence type="ECO:0000313" key="8">
    <source>
        <dbReference type="Proteomes" id="UP000001625"/>
    </source>
</evidence>
<organism evidence="7 8">
    <name type="scientific">Sideroxydans lithotrophicus (strain ES-1)</name>
    <dbReference type="NCBI Taxonomy" id="580332"/>
    <lineage>
        <taxon>Bacteria</taxon>
        <taxon>Pseudomonadati</taxon>
        <taxon>Pseudomonadota</taxon>
        <taxon>Betaproteobacteria</taxon>
        <taxon>Nitrosomonadales</taxon>
        <taxon>Gallionellaceae</taxon>
        <taxon>Sideroxydans</taxon>
    </lineage>
</organism>
<keyword evidence="3 4" id="KW-0408">Iron</keyword>
<keyword evidence="7" id="KW-0472">Membrane</keyword>
<keyword evidence="5" id="KW-0732">Signal</keyword>
<dbReference type="InterPro" id="IPR036909">
    <property type="entry name" value="Cyt_c-like_dom_sf"/>
</dbReference>
<dbReference type="InterPro" id="IPR011429">
    <property type="entry name" value="Cyt_c_Planctomycete-type"/>
</dbReference>
<sequence length="127" mass="13777" precursor="true">MKNQTLLKGIVVAVSLYGMAFTPMAFADVSFKSQVKPIIHDYCLSCHQPGGQGYEKSGLDMRSYKSLMKGTKFGSIIKPGDSFSSIMIQLVEGRAHASIKMPFGTGGLAKDKVDVLKTWVDQGAKNN</sequence>
<dbReference type="EMBL" id="CP001965">
    <property type="protein sequence ID" value="ADE12719.1"/>
    <property type="molecule type" value="Genomic_DNA"/>
</dbReference>
<evidence type="ECO:0000259" key="6">
    <source>
        <dbReference type="PROSITE" id="PS51007"/>
    </source>
</evidence>
<dbReference type="Pfam" id="PF07635">
    <property type="entry name" value="PSCyt1"/>
    <property type="match status" value="1"/>
</dbReference>
<feature type="chain" id="PRO_5003069423" evidence="5">
    <location>
        <begin position="28"/>
        <end position="127"/>
    </location>
</feature>
<name>D5CMP7_SIDLE</name>
<dbReference type="GO" id="GO:0009055">
    <property type="term" value="F:electron transfer activity"/>
    <property type="evidence" value="ECO:0007669"/>
    <property type="project" value="InterPro"/>
</dbReference>
<evidence type="ECO:0000256" key="4">
    <source>
        <dbReference type="PROSITE-ProRule" id="PRU00433"/>
    </source>
</evidence>
<evidence type="ECO:0000256" key="5">
    <source>
        <dbReference type="SAM" id="SignalP"/>
    </source>
</evidence>
<dbReference type="SMR" id="D5CMP7"/>
<protein>
    <submittedName>
        <fullName evidence="7">Transmembrane region and signal peptide prediction</fullName>
    </submittedName>
</protein>
<evidence type="ECO:0000256" key="2">
    <source>
        <dbReference type="ARBA" id="ARBA00022723"/>
    </source>
</evidence>
<evidence type="ECO:0000256" key="3">
    <source>
        <dbReference type="ARBA" id="ARBA00023004"/>
    </source>
</evidence>
<gene>
    <name evidence="7" type="ordered locus">Slit_2494</name>
</gene>
<evidence type="ECO:0000256" key="1">
    <source>
        <dbReference type="ARBA" id="ARBA00022617"/>
    </source>
</evidence>
<keyword evidence="8" id="KW-1185">Reference proteome</keyword>
<dbReference type="SUPFAM" id="SSF46626">
    <property type="entry name" value="Cytochrome c"/>
    <property type="match status" value="1"/>
</dbReference>
<dbReference type="PANTHER" id="PTHR35889:SF3">
    <property type="entry name" value="F-BOX DOMAIN-CONTAINING PROTEIN"/>
    <property type="match status" value="1"/>
</dbReference>
<feature type="signal peptide" evidence="5">
    <location>
        <begin position="1"/>
        <end position="27"/>
    </location>
</feature>
<dbReference type="KEGG" id="slt:Slit_2494"/>
<dbReference type="PROSITE" id="PS51007">
    <property type="entry name" value="CYTC"/>
    <property type="match status" value="1"/>
</dbReference>
<evidence type="ECO:0000313" key="7">
    <source>
        <dbReference type="EMBL" id="ADE12719.1"/>
    </source>
</evidence>
<dbReference type="PANTHER" id="PTHR35889">
    <property type="entry name" value="CYCLOINULO-OLIGOSACCHARIDE FRUCTANOTRANSFERASE-RELATED"/>
    <property type="match status" value="1"/>
</dbReference>
<feature type="domain" description="Cytochrome c" evidence="6">
    <location>
        <begin position="27"/>
        <end position="124"/>
    </location>
</feature>
<reference evidence="7 8" key="1">
    <citation type="submission" date="2010-03" db="EMBL/GenBank/DDBJ databases">
        <title>Complete sequence of Sideroxydans lithotrophicus ES-1.</title>
        <authorList>
            <consortium name="US DOE Joint Genome Institute"/>
            <person name="Lucas S."/>
            <person name="Copeland A."/>
            <person name="Lapidus A."/>
            <person name="Cheng J.-F."/>
            <person name="Bruce D."/>
            <person name="Goodwin L."/>
            <person name="Pitluck S."/>
            <person name="Munk A.C."/>
            <person name="Detter J.C."/>
            <person name="Han C."/>
            <person name="Tapia R."/>
            <person name="Larimer F."/>
            <person name="Land M."/>
            <person name="Hauser L."/>
            <person name="Kyrpides N."/>
            <person name="Ivanova N."/>
            <person name="Emerson D."/>
            <person name="Woyke T."/>
        </authorList>
    </citation>
    <scope>NUCLEOTIDE SEQUENCE [LARGE SCALE GENOMIC DNA]</scope>
    <source>
        <strain evidence="7 8">ES-1</strain>
    </source>
</reference>
<dbReference type="InterPro" id="IPR009056">
    <property type="entry name" value="Cyt_c-like_dom"/>
</dbReference>
<keyword evidence="7" id="KW-0812">Transmembrane</keyword>
<dbReference type="Proteomes" id="UP000001625">
    <property type="component" value="Chromosome"/>
</dbReference>
<keyword evidence="2 4" id="KW-0479">Metal-binding</keyword>
<dbReference type="RefSeq" id="WP_013030617.1">
    <property type="nucleotide sequence ID" value="NC_013959.1"/>
</dbReference>
<dbReference type="GO" id="GO:0020037">
    <property type="term" value="F:heme binding"/>
    <property type="evidence" value="ECO:0007669"/>
    <property type="project" value="InterPro"/>
</dbReference>
<accession>D5CMP7</accession>
<keyword evidence="1 4" id="KW-0349">Heme</keyword>
<proteinExistence type="predicted"/>
<dbReference type="HOGENOM" id="CLU_151358_1_0_4"/>
<dbReference type="AlphaFoldDB" id="D5CMP7"/>
<dbReference type="eggNOG" id="COG2319">
    <property type="taxonomic scope" value="Bacteria"/>
</dbReference>
<dbReference type="GO" id="GO:0046872">
    <property type="term" value="F:metal ion binding"/>
    <property type="evidence" value="ECO:0007669"/>
    <property type="project" value="UniProtKB-KW"/>
</dbReference>
<dbReference type="STRING" id="580332.Slit_2494"/>